<dbReference type="InterPro" id="IPR017871">
    <property type="entry name" value="ABC_transporter-like_CS"/>
</dbReference>
<dbReference type="InterPro" id="IPR003439">
    <property type="entry name" value="ABC_transporter-like_ATP-bd"/>
</dbReference>
<keyword evidence="5" id="KW-0547">Nucleotide-binding</keyword>
<reference evidence="11 12" key="1">
    <citation type="submission" date="2019-07" db="EMBL/GenBank/DDBJ databases">
        <title>Tomitella cavernea sp. nov., an actinomycete isolated from soil.</title>
        <authorList>
            <person name="Cheng J."/>
        </authorList>
    </citation>
    <scope>NUCLEOTIDE SEQUENCE [LARGE SCALE GENOMIC DNA]</scope>
    <source>
        <strain evidence="11 12">HY188</strain>
    </source>
</reference>
<dbReference type="GO" id="GO:0005524">
    <property type="term" value="F:ATP binding"/>
    <property type="evidence" value="ECO:0007669"/>
    <property type="project" value="UniProtKB-KW"/>
</dbReference>
<evidence type="ECO:0000256" key="7">
    <source>
        <dbReference type="ARBA" id="ARBA00023004"/>
    </source>
</evidence>
<name>A0A516X5S0_9ACTN</name>
<dbReference type="KEGG" id="toy:FO059_15325"/>
<keyword evidence="7" id="KW-0408">Iron</keyword>
<comment type="subcellular location">
    <subcellularLocation>
        <location evidence="1">Cell membrane</location>
        <topology evidence="1">Peripheral membrane protein</topology>
    </subcellularLocation>
</comment>
<dbReference type="FunFam" id="3.40.50.300:FF:000134">
    <property type="entry name" value="Iron-enterobactin ABC transporter ATP-binding protein"/>
    <property type="match status" value="1"/>
</dbReference>
<dbReference type="SMART" id="SM00382">
    <property type="entry name" value="AAA"/>
    <property type="match status" value="1"/>
</dbReference>
<dbReference type="InterPro" id="IPR027417">
    <property type="entry name" value="P-loop_NTPase"/>
</dbReference>
<evidence type="ECO:0000256" key="4">
    <source>
        <dbReference type="ARBA" id="ARBA00022496"/>
    </source>
</evidence>
<gene>
    <name evidence="11" type="ORF">FO059_15325</name>
</gene>
<evidence type="ECO:0000256" key="1">
    <source>
        <dbReference type="ARBA" id="ARBA00004202"/>
    </source>
</evidence>
<keyword evidence="6 11" id="KW-0067">ATP-binding</keyword>
<dbReference type="OrthoDB" id="3579586at2"/>
<evidence type="ECO:0000256" key="5">
    <source>
        <dbReference type="ARBA" id="ARBA00022741"/>
    </source>
</evidence>
<evidence type="ECO:0000256" key="9">
    <source>
        <dbReference type="ARBA" id="ARBA00023136"/>
    </source>
</evidence>
<evidence type="ECO:0000256" key="8">
    <source>
        <dbReference type="ARBA" id="ARBA00023065"/>
    </source>
</evidence>
<sequence length="274" mass="29113">MQTQRQQQAPAGTVGPAVTVEDVRAGYGPAPDVVDAVSLTARPGETTTLLGPNGCGKSTLLKTMSRQLSPRAGRVLIGDADVHGMAARHAARTVAVLPQNPVAPEGITVGELVARGRHPHRPWWRGETAADSAAIDAALEETSTTALVDRDMATLSGGQRQRVWLAMVLAQDTPVILLDEPTTYLDPAHAVEMLELVRGLARRGRTVVMVLHDLMLAGAYSDRIIVLGQGRILGSGTPRQALTPDTLAQTYRLRADVLDDPRGTVPIIVPRGTC</sequence>
<feature type="domain" description="ABC transporter" evidence="10">
    <location>
        <begin position="18"/>
        <end position="254"/>
    </location>
</feature>
<proteinExistence type="predicted"/>
<evidence type="ECO:0000256" key="6">
    <source>
        <dbReference type="ARBA" id="ARBA00022840"/>
    </source>
</evidence>
<keyword evidence="8" id="KW-0406">Ion transport</keyword>
<evidence type="ECO:0000313" key="12">
    <source>
        <dbReference type="Proteomes" id="UP000317344"/>
    </source>
</evidence>
<dbReference type="CDD" id="cd03214">
    <property type="entry name" value="ABC_Iron-Siderophores_B12_Hemin"/>
    <property type="match status" value="1"/>
</dbReference>
<dbReference type="GO" id="GO:0016887">
    <property type="term" value="F:ATP hydrolysis activity"/>
    <property type="evidence" value="ECO:0007669"/>
    <property type="project" value="InterPro"/>
</dbReference>
<evidence type="ECO:0000259" key="10">
    <source>
        <dbReference type="PROSITE" id="PS50893"/>
    </source>
</evidence>
<dbReference type="InterPro" id="IPR051535">
    <property type="entry name" value="Siderophore_ABC-ATPase"/>
</dbReference>
<dbReference type="Proteomes" id="UP000317344">
    <property type="component" value="Chromosome"/>
</dbReference>
<evidence type="ECO:0000256" key="2">
    <source>
        <dbReference type="ARBA" id="ARBA00022448"/>
    </source>
</evidence>
<dbReference type="PANTHER" id="PTHR42771:SF2">
    <property type="entry name" value="IRON(3+)-HYDROXAMATE IMPORT ATP-BINDING PROTEIN FHUC"/>
    <property type="match status" value="1"/>
</dbReference>
<protein>
    <submittedName>
        <fullName evidence="11">ABC transporter ATP-binding protein</fullName>
    </submittedName>
</protein>
<keyword evidence="3" id="KW-1003">Cell membrane</keyword>
<evidence type="ECO:0000313" key="11">
    <source>
        <dbReference type="EMBL" id="QDQ98438.1"/>
    </source>
</evidence>
<dbReference type="PROSITE" id="PS00211">
    <property type="entry name" value="ABC_TRANSPORTER_1"/>
    <property type="match status" value="1"/>
</dbReference>
<dbReference type="GO" id="GO:0006826">
    <property type="term" value="P:iron ion transport"/>
    <property type="evidence" value="ECO:0007669"/>
    <property type="project" value="UniProtKB-KW"/>
</dbReference>
<reference evidence="11 12" key="2">
    <citation type="submission" date="2019-07" db="EMBL/GenBank/DDBJ databases">
        <authorList>
            <person name="Huang Y."/>
        </authorList>
    </citation>
    <scope>NUCLEOTIDE SEQUENCE [LARGE SCALE GENOMIC DNA]</scope>
    <source>
        <strain evidence="11 12">HY188</strain>
    </source>
</reference>
<organism evidence="11 12">
    <name type="scientific">Tomitella fengzijianii</name>
    <dbReference type="NCBI Taxonomy" id="2597660"/>
    <lineage>
        <taxon>Bacteria</taxon>
        <taxon>Bacillati</taxon>
        <taxon>Actinomycetota</taxon>
        <taxon>Actinomycetes</taxon>
        <taxon>Mycobacteriales</taxon>
        <taxon>Tomitella</taxon>
    </lineage>
</organism>
<dbReference type="SUPFAM" id="SSF52540">
    <property type="entry name" value="P-loop containing nucleoside triphosphate hydrolases"/>
    <property type="match status" value="1"/>
</dbReference>
<keyword evidence="2" id="KW-0813">Transport</keyword>
<keyword evidence="9" id="KW-0472">Membrane</keyword>
<dbReference type="Gene3D" id="3.40.50.300">
    <property type="entry name" value="P-loop containing nucleotide triphosphate hydrolases"/>
    <property type="match status" value="1"/>
</dbReference>
<accession>A0A516X5S0</accession>
<dbReference type="InterPro" id="IPR003593">
    <property type="entry name" value="AAA+_ATPase"/>
</dbReference>
<keyword evidence="4" id="KW-0410">Iron transport</keyword>
<keyword evidence="12" id="KW-1185">Reference proteome</keyword>
<dbReference type="AlphaFoldDB" id="A0A516X5S0"/>
<dbReference type="PANTHER" id="PTHR42771">
    <property type="entry name" value="IRON(3+)-HYDROXAMATE IMPORT ATP-BINDING PROTEIN FHUC"/>
    <property type="match status" value="1"/>
</dbReference>
<evidence type="ECO:0000256" key="3">
    <source>
        <dbReference type="ARBA" id="ARBA00022475"/>
    </source>
</evidence>
<dbReference type="Pfam" id="PF00005">
    <property type="entry name" value="ABC_tran"/>
    <property type="match status" value="1"/>
</dbReference>
<dbReference type="EMBL" id="CP041765">
    <property type="protein sequence ID" value="QDQ98438.1"/>
    <property type="molecule type" value="Genomic_DNA"/>
</dbReference>
<dbReference type="RefSeq" id="WP_143909843.1">
    <property type="nucleotide sequence ID" value="NZ_CP041765.1"/>
</dbReference>
<dbReference type="PROSITE" id="PS50893">
    <property type="entry name" value="ABC_TRANSPORTER_2"/>
    <property type="match status" value="1"/>
</dbReference>
<dbReference type="GO" id="GO:0005886">
    <property type="term" value="C:plasma membrane"/>
    <property type="evidence" value="ECO:0007669"/>
    <property type="project" value="UniProtKB-SubCell"/>
</dbReference>